<dbReference type="SUPFAM" id="SSF56281">
    <property type="entry name" value="Metallo-hydrolase/oxidoreductase"/>
    <property type="match status" value="1"/>
</dbReference>
<dbReference type="InterPro" id="IPR052159">
    <property type="entry name" value="Competence_DNA_uptake"/>
</dbReference>
<dbReference type="InterPro" id="IPR001322">
    <property type="entry name" value="Lamin_tail_dom"/>
</dbReference>
<feature type="region of interest" description="Disordered" evidence="1">
    <location>
        <begin position="386"/>
        <end position="421"/>
    </location>
</feature>
<dbReference type="SUPFAM" id="SSF74853">
    <property type="entry name" value="Lamin A/C globular tail domain"/>
    <property type="match status" value="1"/>
</dbReference>
<dbReference type="Pfam" id="PF00932">
    <property type="entry name" value="LTD"/>
    <property type="match status" value="1"/>
</dbReference>
<keyword evidence="4" id="KW-1185">Reference proteome</keyword>
<dbReference type="PANTHER" id="PTHR30619">
    <property type="entry name" value="DNA INTERNALIZATION/COMPETENCE PROTEIN COMEC/REC2"/>
    <property type="match status" value="1"/>
</dbReference>
<dbReference type="InterPro" id="IPR036415">
    <property type="entry name" value="Lamin_tail_dom_sf"/>
</dbReference>
<feature type="domain" description="LTD" evidence="2">
    <location>
        <begin position="413"/>
        <end position="533"/>
    </location>
</feature>
<evidence type="ECO:0000313" key="4">
    <source>
        <dbReference type="Proteomes" id="UP000198531"/>
    </source>
</evidence>
<dbReference type="OrthoDB" id="3327at2157"/>
<dbReference type="EMBL" id="FOYT01000001">
    <property type="protein sequence ID" value="SFR33707.1"/>
    <property type="molecule type" value="Genomic_DNA"/>
</dbReference>
<protein>
    <submittedName>
        <fullName evidence="3">Competence protein ComEC</fullName>
    </submittedName>
</protein>
<dbReference type="Pfam" id="PF00753">
    <property type="entry name" value="Lactamase_B"/>
    <property type="match status" value="1"/>
</dbReference>
<dbReference type="SMART" id="SM00849">
    <property type="entry name" value="Lactamase_B"/>
    <property type="match status" value="1"/>
</dbReference>
<dbReference type="InterPro" id="IPR001279">
    <property type="entry name" value="Metallo-B-lactamas"/>
</dbReference>
<reference evidence="4" key="1">
    <citation type="submission" date="2016-10" db="EMBL/GenBank/DDBJ databases">
        <authorList>
            <person name="Varghese N."/>
            <person name="Submissions S."/>
        </authorList>
    </citation>
    <scope>NUCLEOTIDE SEQUENCE [LARGE SCALE GENOMIC DNA]</scope>
    <source>
        <strain evidence="4">CGMCC 1.7736</strain>
    </source>
</reference>
<dbReference type="Proteomes" id="UP000198531">
    <property type="component" value="Unassembled WGS sequence"/>
</dbReference>
<dbReference type="CDD" id="cd07731">
    <property type="entry name" value="ComA-like_MBL-fold"/>
    <property type="match status" value="1"/>
</dbReference>
<feature type="region of interest" description="Disordered" evidence="1">
    <location>
        <begin position="29"/>
        <end position="69"/>
    </location>
</feature>
<name>A0A1I6FV58_9EURY</name>
<accession>A0A1I6FV58</accession>
<gene>
    <name evidence="3" type="ORF">SAMN04487947_0047</name>
</gene>
<dbReference type="PROSITE" id="PS51257">
    <property type="entry name" value="PROKAR_LIPOPROTEIN"/>
    <property type="match status" value="1"/>
</dbReference>
<dbReference type="RefSeq" id="WP_089803747.1">
    <property type="nucleotide sequence ID" value="NZ_FOYT01000001.1"/>
</dbReference>
<sequence length="533" mass="55744">MSYQRSLAVVAVVLLLVVAGCAGAPGAATDGTGATAQTDAPQASPTPVRDTDSSTLRTGAARNGTAANLTGATNGTLEVHFVHVGQSSSTLLVAPNGETLLVDTGDWRDDGRHVLQYLRANDVTRIDHLVTSHADADHVGGHAAVVEYFETEADGVGAVYDSGIVSSSETYGRYLDAVEAHDVPLYRTGANDTIPFGGVETRVLAPPAEPLADGQRNENSVVLAVEHGGHEFLFPGDGENEAESYLVGRYGAALDSTALAAGHHGSRSSSSEAFLDATAPRVVVVSSAYDSQYGHPHDETLRRLANRSVPTYWTGTHGDVVLRSDGRNLSVWTQRNATTNATRLRSAPPVEPEANGSVSYRRYFVAANDSEANESVVGTPQTVTAMPTPTPEQTATPTATPVPTAAVTSTPASPSTVTDAPTAGTLSLVEVHADASGDEWDNLNDEYLVFTNAGDAALDLSGWTVRDEADHTYRFPDGVTLDPGASVTLHTGTGTDSATDRYWGSGAPVWNNGGDTVVVTDDEGTVVLRETYS</sequence>
<evidence type="ECO:0000256" key="1">
    <source>
        <dbReference type="SAM" id="MobiDB-lite"/>
    </source>
</evidence>
<dbReference type="InterPro" id="IPR035681">
    <property type="entry name" value="ComA-like_MBL"/>
</dbReference>
<dbReference type="Gene3D" id="2.60.40.1260">
    <property type="entry name" value="Lamin Tail domain"/>
    <property type="match status" value="1"/>
</dbReference>
<dbReference type="InterPro" id="IPR036866">
    <property type="entry name" value="RibonucZ/Hydroxyglut_hydro"/>
</dbReference>
<dbReference type="Gene3D" id="3.60.15.10">
    <property type="entry name" value="Ribonuclease Z/Hydroxyacylglutathione hydrolase-like"/>
    <property type="match status" value="1"/>
</dbReference>
<evidence type="ECO:0000313" key="3">
    <source>
        <dbReference type="EMBL" id="SFR33707.1"/>
    </source>
</evidence>
<evidence type="ECO:0000259" key="2">
    <source>
        <dbReference type="PROSITE" id="PS51841"/>
    </source>
</evidence>
<dbReference type="PANTHER" id="PTHR30619:SF1">
    <property type="entry name" value="RECOMBINATION PROTEIN 2"/>
    <property type="match status" value="1"/>
</dbReference>
<proteinExistence type="predicted"/>
<feature type="compositionally biased region" description="Low complexity" evidence="1">
    <location>
        <begin position="55"/>
        <end position="69"/>
    </location>
</feature>
<dbReference type="AlphaFoldDB" id="A0A1I6FV58"/>
<dbReference type="STRING" id="553469.SAMN04487947_0047"/>
<dbReference type="PROSITE" id="PS51841">
    <property type="entry name" value="LTD"/>
    <property type="match status" value="1"/>
</dbReference>
<feature type="compositionally biased region" description="Low complexity" evidence="1">
    <location>
        <begin position="29"/>
        <end position="43"/>
    </location>
</feature>
<organism evidence="3 4">
    <name type="scientific">Halogeometricum rufum</name>
    <dbReference type="NCBI Taxonomy" id="553469"/>
    <lineage>
        <taxon>Archaea</taxon>
        <taxon>Methanobacteriati</taxon>
        <taxon>Methanobacteriota</taxon>
        <taxon>Stenosarchaea group</taxon>
        <taxon>Halobacteria</taxon>
        <taxon>Halobacteriales</taxon>
        <taxon>Haloferacaceae</taxon>
        <taxon>Halogeometricum</taxon>
    </lineage>
</organism>